<dbReference type="InterPro" id="IPR036271">
    <property type="entry name" value="Tet_transcr_reg_TetR-rel_C_sf"/>
</dbReference>
<dbReference type="GO" id="GO:0003677">
    <property type="term" value="F:DNA binding"/>
    <property type="evidence" value="ECO:0007669"/>
    <property type="project" value="UniProtKB-UniRule"/>
</dbReference>
<evidence type="ECO:0000256" key="2">
    <source>
        <dbReference type="ARBA" id="ARBA00023125"/>
    </source>
</evidence>
<dbReference type="RefSeq" id="WP_203962116.1">
    <property type="nucleotide sequence ID" value="NZ_AP023355.1"/>
</dbReference>
<keyword evidence="7" id="KW-1185">Reference proteome</keyword>
<sequence length="202" mass="21491">MATTKGRPRSFDRSAALAAAQRLFWEHGYEATSIAALTTAMGIRPPSLYAAFGDKRGLFEEVVETYGANEGAVLQRALDSAEQVRPAFRSMLHALADAYTAPGQPRGCLVITAANSCGPDNPEVAESLRRRRSANLDVFTGRFAAAMRRGELPADTDPAALAGFFAAVVEGMSQRARDRASTAELHAIADLALAALPAEPTR</sequence>
<dbReference type="Pfam" id="PF16925">
    <property type="entry name" value="TetR_C_13"/>
    <property type="match status" value="1"/>
</dbReference>
<dbReference type="PROSITE" id="PS50977">
    <property type="entry name" value="HTH_TETR_2"/>
    <property type="match status" value="1"/>
</dbReference>
<feature type="DNA-binding region" description="H-T-H motif" evidence="4">
    <location>
        <begin position="33"/>
        <end position="52"/>
    </location>
</feature>
<proteinExistence type="predicted"/>
<evidence type="ECO:0000256" key="4">
    <source>
        <dbReference type="PROSITE-ProRule" id="PRU00335"/>
    </source>
</evidence>
<dbReference type="Proteomes" id="UP000611640">
    <property type="component" value="Chromosome"/>
</dbReference>
<evidence type="ECO:0000256" key="3">
    <source>
        <dbReference type="ARBA" id="ARBA00023163"/>
    </source>
</evidence>
<dbReference type="Gene3D" id="1.10.357.10">
    <property type="entry name" value="Tetracycline Repressor, domain 2"/>
    <property type="match status" value="1"/>
</dbReference>
<dbReference type="EMBL" id="AP023355">
    <property type="protein sequence ID" value="BCJ35622.1"/>
    <property type="molecule type" value="Genomic_DNA"/>
</dbReference>
<dbReference type="KEGG" id="atl:Athai_31250"/>
<gene>
    <name evidence="6" type="ORF">Athai_31250</name>
</gene>
<protein>
    <submittedName>
        <fullName evidence="6">TetR family transcriptional regulator</fullName>
    </submittedName>
</protein>
<reference evidence="6 7" key="1">
    <citation type="submission" date="2020-08" db="EMBL/GenBank/DDBJ databases">
        <title>Whole genome shotgun sequence of Actinocatenispora thailandica NBRC 105041.</title>
        <authorList>
            <person name="Komaki H."/>
            <person name="Tamura T."/>
        </authorList>
    </citation>
    <scope>NUCLEOTIDE SEQUENCE [LARGE SCALE GENOMIC DNA]</scope>
    <source>
        <strain evidence="6 7">NBRC 105041</strain>
    </source>
</reference>
<dbReference type="InterPro" id="IPR009057">
    <property type="entry name" value="Homeodomain-like_sf"/>
</dbReference>
<evidence type="ECO:0000313" key="7">
    <source>
        <dbReference type="Proteomes" id="UP000611640"/>
    </source>
</evidence>
<name>A0A7R7DPZ8_9ACTN</name>
<dbReference type="Pfam" id="PF00440">
    <property type="entry name" value="TetR_N"/>
    <property type="match status" value="1"/>
</dbReference>
<keyword evidence="1" id="KW-0805">Transcription regulation</keyword>
<feature type="domain" description="HTH tetR-type" evidence="5">
    <location>
        <begin position="10"/>
        <end position="70"/>
    </location>
</feature>
<dbReference type="InterPro" id="IPR001647">
    <property type="entry name" value="HTH_TetR"/>
</dbReference>
<dbReference type="AlphaFoldDB" id="A0A7R7DPZ8"/>
<evidence type="ECO:0000259" key="5">
    <source>
        <dbReference type="PROSITE" id="PS50977"/>
    </source>
</evidence>
<organism evidence="6 7">
    <name type="scientific">Actinocatenispora thailandica</name>
    <dbReference type="NCBI Taxonomy" id="227318"/>
    <lineage>
        <taxon>Bacteria</taxon>
        <taxon>Bacillati</taxon>
        <taxon>Actinomycetota</taxon>
        <taxon>Actinomycetes</taxon>
        <taxon>Micromonosporales</taxon>
        <taxon>Micromonosporaceae</taxon>
        <taxon>Actinocatenispora</taxon>
    </lineage>
</organism>
<dbReference type="PANTHER" id="PTHR47506:SF1">
    <property type="entry name" value="HTH-TYPE TRANSCRIPTIONAL REGULATOR YJDC"/>
    <property type="match status" value="1"/>
</dbReference>
<evidence type="ECO:0000256" key="1">
    <source>
        <dbReference type="ARBA" id="ARBA00023015"/>
    </source>
</evidence>
<dbReference type="SUPFAM" id="SSF46689">
    <property type="entry name" value="Homeodomain-like"/>
    <property type="match status" value="1"/>
</dbReference>
<accession>A0A7R7DPZ8</accession>
<dbReference type="Gene3D" id="1.10.10.60">
    <property type="entry name" value="Homeodomain-like"/>
    <property type="match status" value="1"/>
</dbReference>
<evidence type="ECO:0000313" key="6">
    <source>
        <dbReference type="EMBL" id="BCJ35622.1"/>
    </source>
</evidence>
<dbReference type="PRINTS" id="PR00455">
    <property type="entry name" value="HTHTETR"/>
</dbReference>
<dbReference type="PANTHER" id="PTHR47506">
    <property type="entry name" value="TRANSCRIPTIONAL REGULATORY PROTEIN"/>
    <property type="match status" value="1"/>
</dbReference>
<keyword evidence="2 4" id="KW-0238">DNA-binding</keyword>
<dbReference type="InterPro" id="IPR011075">
    <property type="entry name" value="TetR_C"/>
</dbReference>
<keyword evidence="3" id="KW-0804">Transcription</keyword>
<dbReference type="SUPFAM" id="SSF48498">
    <property type="entry name" value="Tetracyclin repressor-like, C-terminal domain"/>
    <property type="match status" value="1"/>
</dbReference>